<feature type="non-terminal residue" evidence="8">
    <location>
        <position position="104"/>
    </location>
</feature>
<keyword evidence="4" id="KW-0862">Zinc</keyword>
<keyword evidence="6" id="KW-0804">Transcription</keyword>
<dbReference type="GO" id="GO:0008270">
    <property type="term" value="F:zinc ion binding"/>
    <property type="evidence" value="ECO:0007669"/>
    <property type="project" value="UniProtKB-KW"/>
</dbReference>
<evidence type="ECO:0000256" key="5">
    <source>
        <dbReference type="ARBA" id="ARBA00023015"/>
    </source>
</evidence>
<organism evidence="8 9">
    <name type="scientific">Paraglomus occultum</name>
    <dbReference type="NCBI Taxonomy" id="144539"/>
    <lineage>
        <taxon>Eukaryota</taxon>
        <taxon>Fungi</taxon>
        <taxon>Fungi incertae sedis</taxon>
        <taxon>Mucoromycota</taxon>
        <taxon>Glomeromycotina</taxon>
        <taxon>Glomeromycetes</taxon>
        <taxon>Paraglomerales</taxon>
        <taxon>Paraglomeraceae</taxon>
        <taxon>Paraglomus</taxon>
    </lineage>
</organism>
<dbReference type="Pfam" id="PF09733">
    <property type="entry name" value="VEFS-Box"/>
    <property type="match status" value="1"/>
</dbReference>
<evidence type="ECO:0000256" key="6">
    <source>
        <dbReference type="ARBA" id="ARBA00023163"/>
    </source>
</evidence>
<sequence>DVCTHWLDQWFDEGLNEKDLADEEKDMIRLWNRYLSQLETNGDCHLSGLCIQFAKTRARDISAYNLRMAFARHLLQMAGAQVIDGNCVAHCLRLVDSIADGSGV</sequence>
<dbReference type="EMBL" id="CAJVPJ010000712">
    <property type="protein sequence ID" value="CAG8551113.1"/>
    <property type="molecule type" value="Genomic_DNA"/>
</dbReference>
<evidence type="ECO:0000256" key="3">
    <source>
        <dbReference type="ARBA" id="ARBA00022771"/>
    </source>
</evidence>
<evidence type="ECO:0000313" key="9">
    <source>
        <dbReference type="Proteomes" id="UP000789572"/>
    </source>
</evidence>
<dbReference type="OrthoDB" id="166746at2759"/>
<dbReference type="Proteomes" id="UP000789572">
    <property type="component" value="Unassembled WGS sequence"/>
</dbReference>
<comment type="caution">
    <text evidence="8">The sequence shown here is derived from an EMBL/GenBank/DDBJ whole genome shotgun (WGS) entry which is preliminary data.</text>
</comment>
<dbReference type="AlphaFoldDB" id="A0A9N9FRE2"/>
<keyword evidence="9" id="KW-1185">Reference proteome</keyword>
<reference evidence="8" key="1">
    <citation type="submission" date="2021-06" db="EMBL/GenBank/DDBJ databases">
        <authorList>
            <person name="Kallberg Y."/>
            <person name="Tangrot J."/>
            <person name="Rosling A."/>
        </authorList>
    </citation>
    <scope>NUCLEOTIDE SEQUENCE</scope>
    <source>
        <strain evidence="8">IA702</strain>
    </source>
</reference>
<keyword evidence="5" id="KW-0805">Transcription regulation</keyword>
<proteinExistence type="inferred from homology"/>
<keyword evidence="3" id="KW-0863">Zinc-finger</keyword>
<accession>A0A9N9FRE2</accession>
<evidence type="ECO:0000259" key="7">
    <source>
        <dbReference type="Pfam" id="PF09733"/>
    </source>
</evidence>
<feature type="domain" description="Polycomb protein VEFS-Box" evidence="7">
    <location>
        <begin position="18"/>
        <end position="85"/>
    </location>
</feature>
<comment type="similarity">
    <text evidence="1">Belongs to the VEFS (VRN2-EMF2-FIS2-SU(Z)12) family.</text>
</comment>
<evidence type="ECO:0000313" key="8">
    <source>
        <dbReference type="EMBL" id="CAG8551113.1"/>
    </source>
</evidence>
<evidence type="ECO:0000256" key="2">
    <source>
        <dbReference type="ARBA" id="ARBA00022723"/>
    </source>
</evidence>
<evidence type="ECO:0000256" key="1">
    <source>
        <dbReference type="ARBA" id="ARBA00007416"/>
    </source>
</evidence>
<keyword evidence="2" id="KW-0479">Metal-binding</keyword>
<gene>
    <name evidence="8" type="ORF">POCULU_LOCUS5025</name>
</gene>
<dbReference type="InterPro" id="IPR019135">
    <property type="entry name" value="Polycomb_protein_VEFS-Box"/>
</dbReference>
<protein>
    <submittedName>
        <fullName evidence="8">11059_t:CDS:1</fullName>
    </submittedName>
</protein>
<evidence type="ECO:0000256" key="4">
    <source>
        <dbReference type="ARBA" id="ARBA00022833"/>
    </source>
</evidence>
<name>A0A9N9FRE2_9GLOM</name>